<dbReference type="Gene3D" id="2.30.42.10">
    <property type="match status" value="1"/>
</dbReference>
<dbReference type="SMART" id="SM00245">
    <property type="entry name" value="TSPc"/>
    <property type="match status" value="1"/>
</dbReference>
<dbReference type="GO" id="GO:0006508">
    <property type="term" value="P:proteolysis"/>
    <property type="evidence" value="ECO:0007669"/>
    <property type="project" value="UniProtKB-KW"/>
</dbReference>
<dbReference type="SUPFAM" id="SSF50156">
    <property type="entry name" value="PDZ domain-like"/>
    <property type="match status" value="1"/>
</dbReference>
<dbReference type="PROSITE" id="PS50106">
    <property type="entry name" value="PDZ"/>
    <property type="match status" value="1"/>
</dbReference>
<dbReference type="GO" id="GO:0007165">
    <property type="term" value="P:signal transduction"/>
    <property type="evidence" value="ECO:0007669"/>
    <property type="project" value="TreeGrafter"/>
</dbReference>
<evidence type="ECO:0000313" key="6">
    <source>
        <dbReference type="EMBL" id="CBI01800.1"/>
    </source>
</evidence>
<dbReference type="NCBIfam" id="TIGR00225">
    <property type="entry name" value="prc"/>
    <property type="match status" value="1"/>
</dbReference>
<sequence length="456" mass="48641">MKRRILTAVAALTIAALTSPLIRIAGAATASLPTGDQADLSTAYTRLTTTFYKKLPLQRVLNGVRYGLVLELAHEHVAKRSLPPLLATGSTSGNLHAIEYEIGRARMLGGKNRPLQPYVFAALWGMMYSAHDRWTVFLDPKDYKALNNGLDGTNFGGTGIVIQPDNKTKFISVYQVVPGGPADKAGIQQDDLITAVNGKSTYGITTVEASKELRGKIGTQVTLTVERDGALLPKPILLTRAKIHQITVFDKMLPGKIGYVALTVFGETTGAELTTALSRLHKEGARAFVLDLRNNGGGYLQAAVSVSSKFIAEGPIVSIETSGKHIDTLEADGTAIAPVPLVVLVNGYTASASEITTAALKESGTAVVIGTKTFGKGVVQTLFPLRDGGAVKITTARYLTPEYHYINHKGIIPNIVMAENKNAQYGRPGHDAQLQRAIEVLDGEITAQNSGVTTKL</sequence>
<keyword evidence="2 6" id="KW-0645">Protease</keyword>
<keyword evidence="3 6" id="KW-0378">Hydrolase</keyword>
<dbReference type="EC" id="3.4.21.102" evidence="6"/>
<comment type="similarity">
    <text evidence="1">Belongs to the peptidase S41A family.</text>
</comment>
<dbReference type="GO" id="GO:0004252">
    <property type="term" value="F:serine-type endopeptidase activity"/>
    <property type="evidence" value="ECO:0007669"/>
    <property type="project" value="UniProtKB-EC"/>
</dbReference>
<keyword evidence="4" id="KW-0720">Serine protease</keyword>
<name>E6Q3N9_9ZZZZ</name>
<dbReference type="SMART" id="SM00228">
    <property type="entry name" value="PDZ"/>
    <property type="match status" value="1"/>
</dbReference>
<evidence type="ECO:0000256" key="2">
    <source>
        <dbReference type="ARBA" id="ARBA00022670"/>
    </source>
</evidence>
<dbReference type="InterPro" id="IPR001478">
    <property type="entry name" value="PDZ"/>
</dbReference>
<dbReference type="CDD" id="cd06782">
    <property type="entry name" value="cpPDZ_CPP-like"/>
    <property type="match status" value="1"/>
</dbReference>
<dbReference type="Pfam" id="PF03572">
    <property type="entry name" value="Peptidase_S41"/>
    <property type="match status" value="1"/>
</dbReference>
<evidence type="ECO:0000256" key="1">
    <source>
        <dbReference type="ARBA" id="ARBA00009179"/>
    </source>
</evidence>
<organism evidence="6">
    <name type="scientific">mine drainage metagenome</name>
    <dbReference type="NCBI Taxonomy" id="410659"/>
    <lineage>
        <taxon>unclassified sequences</taxon>
        <taxon>metagenomes</taxon>
        <taxon>ecological metagenomes</taxon>
    </lineage>
</organism>
<dbReference type="InterPro" id="IPR004447">
    <property type="entry name" value="Peptidase_S41A"/>
</dbReference>
<dbReference type="InterPro" id="IPR036034">
    <property type="entry name" value="PDZ_sf"/>
</dbReference>
<dbReference type="CDD" id="cd07560">
    <property type="entry name" value="Peptidase_S41_CPP"/>
    <property type="match status" value="1"/>
</dbReference>
<proteinExistence type="inferred from homology"/>
<protein>
    <submittedName>
        <fullName evidence="6">Carboxyl-terminal protease (Modular protein)</fullName>
        <ecNumber evidence="6">3.4.21.102</ecNumber>
    </submittedName>
</protein>
<gene>
    <name evidence="6" type="ORF">CARN4_0792</name>
</gene>
<dbReference type="InterPro" id="IPR041489">
    <property type="entry name" value="PDZ_6"/>
</dbReference>
<evidence type="ECO:0000259" key="5">
    <source>
        <dbReference type="PROSITE" id="PS50106"/>
    </source>
</evidence>
<evidence type="ECO:0000256" key="4">
    <source>
        <dbReference type="ARBA" id="ARBA00022825"/>
    </source>
</evidence>
<dbReference type="Gene3D" id="3.90.226.10">
    <property type="entry name" value="2-enoyl-CoA Hydratase, Chain A, domain 1"/>
    <property type="match status" value="1"/>
</dbReference>
<reference evidence="6" key="1">
    <citation type="submission" date="2009-10" db="EMBL/GenBank/DDBJ databases">
        <title>Diversity of trophic interactions inside an arsenic-rich microbial ecosystem.</title>
        <authorList>
            <person name="Bertin P.N."/>
            <person name="Heinrich-Salmeron A."/>
            <person name="Pelletier E."/>
            <person name="Goulhen-Chollet F."/>
            <person name="Arsene-Ploetze F."/>
            <person name="Gallien S."/>
            <person name="Calteau A."/>
            <person name="Vallenet D."/>
            <person name="Casiot C."/>
            <person name="Chane-Woon-Ming B."/>
            <person name="Giloteaux L."/>
            <person name="Barakat M."/>
            <person name="Bonnefoy V."/>
            <person name="Bruneel O."/>
            <person name="Chandler M."/>
            <person name="Cleiss J."/>
            <person name="Duran R."/>
            <person name="Elbaz-Poulichet F."/>
            <person name="Fonknechten N."/>
            <person name="Lauga B."/>
            <person name="Mornico D."/>
            <person name="Ortet P."/>
            <person name="Schaeffer C."/>
            <person name="Siguier P."/>
            <person name="Alexander Thil Smith A."/>
            <person name="Van Dorsselaer A."/>
            <person name="Weissenbach J."/>
            <person name="Medigue C."/>
            <person name="Le Paslier D."/>
        </authorList>
    </citation>
    <scope>NUCLEOTIDE SEQUENCE</scope>
</reference>
<dbReference type="EMBL" id="CABO01000025">
    <property type="protein sequence ID" value="CBI01800.1"/>
    <property type="molecule type" value="Genomic_DNA"/>
</dbReference>
<dbReference type="Pfam" id="PF17820">
    <property type="entry name" value="PDZ_6"/>
    <property type="match status" value="1"/>
</dbReference>
<dbReference type="SUPFAM" id="SSF52096">
    <property type="entry name" value="ClpP/crotonase"/>
    <property type="match status" value="1"/>
</dbReference>
<comment type="caution">
    <text evidence="6">The sequence shown here is derived from an EMBL/GenBank/DDBJ whole genome shotgun (WGS) entry which is preliminary data.</text>
</comment>
<evidence type="ECO:0000256" key="3">
    <source>
        <dbReference type="ARBA" id="ARBA00022801"/>
    </source>
</evidence>
<dbReference type="GO" id="GO:0030288">
    <property type="term" value="C:outer membrane-bounded periplasmic space"/>
    <property type="evidence" value="ECO:0007669"/>
    <property type="project" value="TreeGrafter"/>
</dbReference>
<dbReference type="AlphaFoldDB" id="E6Q3N9"/>
<dbReference type="InterPro" id="IPR029045">
    <property type="entry name" value="ClpP/crotonase-like_dom_sf"/>
</dbReference>
<dbReference type="PANTHER" id="PTHR32060">
    <property type="entry name" value="TAIL-SPECIFIC PROTEASE"/>
    <property type="match status" value="1"/>
</dbReference>
<dbReference type="Gene3D" id="3.30.750.44">
    <property type="match status" value="1"/>
</dbReference>
<feature type="domain" description="PDZ" evidence="5">
    <location>
        <begin position="156"/>
        <end position="229"/>
    </location>
</feature>
<accession>E6Q3N9</accession>
<dbReference type="PANTHER" id="PTHR32060:SF30">
    <property type="entry name" value="CARBOXY-TERMINAL PROCESSING PROTEASE CTPA"/>
    <property type="match status" value="1"/>
</dbReference>
<dbReference type="InterPro" id="IPR005151">
    <property type="entry name" value="Tail-specific_protease"/>
</dbReference>